<protein>
    <submittedName>
        <fullName evidence="1">Integrase, catalytic region, zinc finger, CCHC-type, peptidase aspartic, catalytic</fullName>
    </submittedName>
</protein>
<feature type="non-terminal residue" evidence="1">
    <location>
        <position position="95"/>
    </location>
</feature>
<comment type="caution">
    <text evidence="1">The sequence shown here is derived from an EMBL/GenBank/DDBJ whole genome shotgun (WGS) entry which is preliminary data.</text>
</comment>
<reference evidence="1" key="1">
    <citation type="journal article" date="2019" name="Sci. Rep.">
        <title>Draft genome of Tanacetum cinerariifolium, the natural source of mosquito coil.</title>
        <authorList>
            <person name="Yamashiro T."/>
            <person name="Shiraishi A."/>
            <person name="Satake H."/>
            <person name="Nakayama K."/>
        </authorList>
    </citation>
    <scope>NUCLEOTIDE SEQUENCE</scope>
</reference>
<sequence>MTTLAEHVIMAGADNRPPLLEKTMYNSWQNRMLLYIKGKGYGRMMLNSIEHGPLVYGIIEVDGVTRTKTYEELTDAEKLQDDYDVSATNIILQRL</sequence>
<dbReference type="AlphaFoldDB" id="A0A699I803"/>
<proteinExistence type="predicted"/>
<accession>A0A699I803</accession>
<organism evidence="1">
    <name type="scientific">Tanacetum cinerariifolium</name>
    <name type="common">Dalmatian daisy</name>
    <name type="synonym">Chrysanthemum cinerariifolium</name>
    <dbReference type="NCBI Taxonomy" id="118510"/>
    <lineage>
        <taxon>Eukaryota</taxon>
        <taxon>Viridiplantae</taxon>
        <taxon>Streptophyta</taxon>
        <taxon>Embryophyta</taxon>
        <taxon>Tracheophyta</taxon>
        <taxon>Spermatophyta</taxon>
        <taxon>Magnoliopsida</taxon>
        <taxon>eudicotyledons</taxon>
        <taxon>Gunneridae</taxon>
        <taxon>Pentapetalae</taxon>
        <taxon>asterids</taxon>
        <taxon>campanulids</taxon>
        <taxon>Asterales</taxon>
        <taxon>Asteraceae</taxon>
        <taxon>Asteroideae</taxon>
        <taxon>Anthemideae</taxon>
        <taxon>Anthemidinae</taxon>
        <taxon>Tanacetum</taxon>
    </lineage>
</organism>
<name>A0A699I803_TANCI</name>
<evidence type="ECO:0000313" key="1">
    <source>
        <dbReference type="EMBL" id="GEZ16782.1"/>
    </source>
</evidence>
<gene>
    <name evidence="1" type="ORF">Tci_488755</name>
</gene>
<dbReference type="EMBL" id="BKCJ010248036">
    <property type="protein sequence ID" value="GEZ16782.1"/>
    <property type="molecule type" value="Genomic_DNA"/>
</dbReference>